<reference evidence="1 2" key="1">
    <citation type="submission" date="2017-09" db="EMBL/GenBank/DDBJ databases">
        <title>WGS assembly of Aquilegia coerulea Goldsmith.</title>
        <authorList>
            <person name="Hodges S."/>
            <person name="Kramer E."/>
            <person name="Nordborg M."/>
            <person name="Tomkins J."/>
            <person name="Borevitz J."/>
            <person name="Derieg N."/>
            <person name="Yan J."/>
            <person name="Mihaltcheva S."/>
            <person name="Hayes R.D."/>
            <person name="Rokhsar D."/>
        </authorList>
    </citation>
    <scope>NUCLEOTIDE SEQUENCE [LARGE SCALE GENOMIC DNA]</scope>
    <source>
        <strain evidence="2">cv. Goldsmith</strain>
    </source>
</reference>
<sequence>MSTEIMIFATFGARLLDTKNSIVALINTLSVLHAINKKYMRKLTSCMQMSLYTCQLIISKCHCRLQ</sequence>
<dbReference type="Proteomes" id="UP000230069">
    <property type="component" value="Unassembled WGS sequence"/>
</dbReference>
<protein>
    <submittedName>
        <fullName evidence="1">Uncharacterized protein</fullName>
    </submittedName>
</protein>
<organism evidence="1 2">
    <name type="scientific">Aquilegia coerulea</name>
    <name type="common">Rocky mountain columbine</name>
    <dbReference type="NCBI Taxonomy" id="218851"/>
    <lineage>
        <taxon>Eukaryota</taxon>
        <taxon>Viridiplantae</taxon>
        <taxon>Streptophyta</taxon>
        <taxon>Embryophyta</taxon>
        <taxon>Tracheophyta</taxon>
        <taxon>Spermatophyta</taxon>
        <taxon>Magnoliopsida</taxon>
        <taxon>Ranunculales</taxon>
        <taxon>Ranunculaceae</taxon>
        <taxon>Thalictroideae</taxon>
        <taxon>Aquilegia</taxon>
    </lineage>
</organism>
<evidence type="ECO:0000313" key="1">
    <source>
        <dbReference type="EMBL" id="PIA26416.1"/>
    </source>
</evidence>
<proteinExistence type="predicted"/>
<dbReference type="EMBL" id="KZ305110">
    <property type="protein sequence ID" value="PIA26416.1"/>
    <property type="molecule type" value="Genomic_DNA"/>
</dbReference>
<name>A0A2G5C577_AQUCA</name>
<keyword evidence="2" id="KW-1185">Reference proteome</keyword>
<gene>
    <name evidence="1" type="ORF">AQUCO_09300009v1</name>
</gene>
<accession>A0A2G5C577</accession>
<dbReference type="InParanoid" id="A0A2G5C577"/>
<evidence type="ECO:0000313" key="2">
    <source>
        <dbReference type="Proteomes" id="UP000230069"/>
    </source>
</evidence>
<dbReference type="AlphaFoldDB" id="A0A2G5C577"/>